<comment type="subcellular location">
    <subcellularLocation>
        <location evidence="1">Membrane</location>
        <topology evidence="1">Multi-pass membrane protein</topology>
    </subcellularLocation>
</comment>
<feature type="transmembrane region" description="Helical" evidence="10">
    <location>
        <begin position="556"/>
        <end position="579"/>
    </location>
</feature>
<feature type="transmembrane region" description="Helical" evidence="10">
    <location>
        <begin position="500"/>
        <end position="521"/>
    </location>
</feature>
<evidence type="ECO:0000256" key="10">
    <source>
        <dbReference type="SAM" id="Phobius"/>
    </source>
</evidence>
<evidence type="ECO:0000256" key="2">
    <source>
        <dbReference type="ARBA" id="ARBA00022448"/>
    </source>
</evidence>
<feature type="transmembrane region" description="Helical" evidence="10">
    <location>
        <begin position="449"/>
        <end position="470"/>
    </location>
</feature>
<evidence type="ECO:0000256" key="5">
    <source>
        <dbReference type="ARBA" id="ARBA00023065"/>
    </source>
</evidence>
<dbReference type="SUPFAM" id="SSF81340">
    <property type="entry name" value="Clc chloride channel"/>
    <property type="match status" value="2"/>
</dbReference>
<keyword evidence="8" id="KW-0868">Chloride</keyword>
<sequence length="697" mass="74460">MRTPVLNGYSVRIVTLLVALPLFSFCGVSYVDCFQFACRSQRRTKIEQRLRMPLPTFTAMHMVSPATRDRSDSANQSANGEIAAEIDTAATLPQDLQVTTSSMPSSGTISSSNDPFTTTLPTNWLGERGYILSTAALIGLATGTNIAVFKKAVECVREIMYGDGIEVPLWLHSAAVDGDQYLLKFSETIPFPLAPAVGGLIVGILLKLGGDMPPGLRDTVTEVDLDAIRAINATPPQSLITCTKNLQPLPQRNDLSRFSRKAVGATITLGTGNSLGPEGPSVEAGMSLSRLLMNNEIFAKLNWVFGTMEDSTMTEAQRVNRKLARDRLLLACGAAAGVSAGFNAPLSGVFFALEIVQNAFVSIDFPLEKKEAWDDDAEFDDMNDVETYEESGVRSFATIGGEALASQQINISAILLASVVSALTIQLLIGSELSLRLGEFDLKNPLLELPLYLLLGAMSGVVAAIFSGVAQYSKGVFDGEEGPVIVQDVFRSMPKYVKPLIASLFCGVVGIFIPQVLFFGYETLNGLFLNNVLPTEYLFVLLIAKLMTTAISASSGLVGGTFAPSLFLGGVLGAGFHNVASGVIETIARTDPDLACYPIVQGISGLPAFAMVGAASVLAALFRAPLTASLLLFECTRNYDVILPLMASAGVASLTGDIVEKWLDEEQRDNDPVSWGDLATRSYDTTDDETCAVPTDD</sequence>
<dbReference type="PRINTS" id="PR00762">
    <property type="entry name" value="CLCHANNEL"/>
</dbReference>
<dbReference type="PANTHER" id="PTHR43427:SF6">
    <property type="entry name" value="CHLORIDE CHANNEL PROTEIN CLC-E"/>
    <property type="match status" value="1"/>
</dbReference>
<proteinExistence type="predicted"/>
<dbReference type="PANTHER" id="PTHR43427">
    <property type="entry name" value="CHLORIDE CHANNEL PROTEIN CLC-E"/>
    <property type="match status" value="1"/>
</dbReference>
<keyword evidence="4 10" id="KW-1133">Transmembrane helix</keyword>
<keyword evidence="9" id="KW-0407">Ion channel</keyword>
<evidence type="ECO:0000256" key="3">
    <source>
        <dbReference type="ARBA" id="ARBA00022692"/>
    </source>
</evidence>
<dbReference type="Gene3D" id="1.10.3080.10">
    <property type="entry name" value="Clc chloride channel"/>
    <property type="match status" value="1"/>
</dbReference>
<keyword evidence="12" id="KW-1185">Reference proteome</keyword>
<keyword evidence="2" id="KW-0813">Transport</keyword>
<evidence type="ECO:0000256" key="7">
    <source>
        <dbReference type="ARBA" id="ARBA00023173"/>
    </source>
</evidence>
<feature type="transmembrane region" description="Helical" evidence="10">
    <location>
        <begin position="409"/>
        <end position="429"/>
    </location>
</feature>
<dbReference type="EMBL" id="JABMIG020000097">
    <property type="protein sequence ID" value="KAL3792856.1"/>
    <property type="molecule type" value="Genomic_DNA"/>
</dbReference>
<dbReference type="CDD" id="cd00400">
    <property type="entry name" value="Voltage_gated_ClC"/>
    <property type="match status" value="1"/>
</dbReference>
<dbReference type="GO" id="GO:0034707">
    <property type="term" value="C:chloride channel complex"/>
    <property type="evidence" value="ECO:0007669"/>
    <property type="project" value="UniProtKB-KW"/>
</dbReference>
<dbReference type="InterPro" id="IPR001807">
    <property type="entry name" value="ClC"/>
</dbReference>
<evidence type="ECO:0000313" key="11">
    <source>
        <dbReference type="EMBL" id="KAL3792856.1"/>
    </source>
</evidence>
<dbReference type="InterPro" id="IPR050368">
    <property type="entry name" value="ClC-type_chloride_channel"/>
</dbReference>
<evidence type="ECO:0000256" key="1">
    <source>
        <dbReference type="ARBA" id="ARBA00004141"/>
    </source>
</evidence>
<evidence type="ECO:0008006" key="13">
    <source>
        <dbReference type="Google" id="ProtNLM"/>
    </source>
</evidence>
<keyword evidence="5" id="KW-0406">Ion transport</keyword>
<keyword evidence="6 10" id="KW-0472">Membrane</keyword>
<dbReference type="GO" id="GO:0005254">
    <property type="term" value="F:chloride channel activity"/>
    <property type="evidence" value="ECO:0007669"/>
    <property type="project" value="UniProtKB-KW"/>
</dbReference>
<feature type="transmembrane region" description="Helical" evidence="10">
    <location>
        <begin position="599"/>
        <end position="622"/>
    </location>
</feature>
<dbReference type="InterPro" id="IPR014743">
    <property type="entry name" value="Cl-channel_core"/>
</dbReference>
<reference evidence="11 12" key="1">
    <citation type="journal article" date="2020" name="G3 (Bethesda)">
        <title>Improved Reference Genome for Cyclotella cryptica CCMP332, a Model for Cell Wall Morphogenesis, Salinity Adaptation, and Lipid Production in Diatoms (Bacillariophyta).</title>
        <authorList>
            <person name="Roberts W.R."/>
            <person name="Downey K.M."/>
            <person name="Ruck E.C."/>
            <person name="Traller J.C."/>
            <person name="Alverson A.J."/>
        </authorList>
    </citation>
    <scope>NUCLEOTIDE SEQUENCE [LARGE SCALE GENOMIC DNA]</scope>
    <source>
        <strain evidence="11 12">CCMP332</strain>
    </source>
</reference>
<gene>
    <name evidence="11" type="ORF">HJC23_004781</name>
</gene>
<keyword evidence="3 10" id="KW-0812">Transmembrane</keyword>
<dbReference type="Pfam" id="PF00654">
    <property type="entry name" value="Voltage_CLC"/>
    <property type="match status" value="2"/>
</dbReference>
<evidence type="ECO:0000256" key="9">
    <source>
        <dbReference type="ARBA" id="ARBA00023303"/>
    </source>
</evidence>
<evidence type="ECO:0000256" key="6">
    <source>
        <dbReference type="ARBA" id="ARBA00023136"/>
    </source>
</evidence>
<organism evidence="11 12">
    <name type="scientific">Cyclotella cryptica</name>
    <dbReference type="NCBI Taxonomy" id="29204"/>
    <lineage>
        <taxon>Eukaryota</taxon>
        <taxon>Sar</taxon>
        <taxon>Stramenopiles</taxon>
        <taxon>Ochrophyta</taxon>
        <taxon>Bacillariophyta</taxon>
        <taxon>Coscinodiscophyceae</taxon>
        <taxon>Thalassiosirophycidae</taxon>
        <taxon>Stephanodiscales</taxon>
        <taxon>Stephanodiscaceae</taxon>
        <taxon>Cyclotella</taxon>
    </lineage>
</organism>
<accession>A0ABD3PZL7</accession>
<evidence type="ECO:0000256" key="4">
    <source>
        <dbReference type="ARBA" id="ARBA00022989"/>
    </source>
</evidence>
<protein>
    <recommendedName>
        <fullName evidence="13">Chloride channel protein</fullName>
    </recommendedName>
</protein>
<comment type="caution">
    <text evidence="11">The sequence shown here is derived from an EMBL/GenBank/DDBJ whole genome shotgun (WGS) entry which is preliminary data.</text>
</comment>
<evidence type="ECO:0000313" key="12">
    <source>
        <dbReference type="Proteomes" id="UP001516023"/>
    </source>
</evidence>
<keyword evidence="7" id="KW-0869">Chloride channel</keyword>
<dbReference type="AlphaFoldDB" id="A0ABD3PZL7"/>
<name>A0ABD3PZL7_9STRA</name>
<evidence type="ECO:0000256" key="8">
    <source>
        <dbReference type="ARBA" id="ARBA00023214"/>
    </source>
</evidence>
<dbReference type="Proteomes" id="UP001516023">
    <property type="component" value="Unassembled WGS sequence"/>
</dbReference>